<reference evidence="2" key="1">
    <citation type="submission" date="2020-09" db="EMBL/GenBank/DDBJ databases">
        <title>New species isolated from human feces.</title>
        <authorList>
            <person name="Kitahara M."/>
            <person name="Shigeno Y."/>
            <person name="Shime M."/>
            <person name="Matsumoto Y."/>
            <person name="Nakamura S."/>
            <person name="Motooka D."/>
            <person name="Fukuoka S."/>
            <person name="Nishikawa H."/>
            <person name="Benno Y."/>
        </authorList>
    </citation>
    <scope>NUCLEOTIDE SEQUENCE</scope>
    <source>
        <strain evidence="2">MM35</strain>
        <plasmid evidence="2">pMM35_01</plasmid>
    </source>
</reference>
<evidence type="ECO:0000313" key="3">
    <source>
        <dbReference type="Proteomes" id="UP000681343"/>
    </source>
</evidence>
<gene>
    <name evidence="2" type="ORF">MM35RIKEN_19300</name>
</gene>
<evidence type="ECO:0000259" key="1">
    <source>
        <dbReference type="Pfam" id="PF01261"/>
    </source>
</evidence>
<name>A0A810PTE7_9FIRM</name>
<accession>A0A810PTE7</accession>
<dbReference type="InterPro" id="IPR036237">
    <property type="entry name" value="Xyl_isomerase-like_sf"/>
</dbReference>
<keyword evidence="3" id="KW-1185">Reference proteome</keyword>
<evidence type="ECO:0000313" key="2">
    <source>
        <dbReference type="EMBL" id="BCK79738.1"/>
    </source>
</evidence>
<dbReference type="Pfam" id="PF01261">
    <property type="entry name" value="AP_endonuc_2"/>
    <property type="match status" value="1"/>
</dbReference>
<keyword evidence="2" id="KW-0614">Plasmid</keyword>
<proteinExistence type="predicted"/>
<dbReference type="Gene3D" id="3.20.20.150">
    <property type="entry name" value="Divalent-metal-dependent TIM barrel enzymes"/>
    <property type="match status" value="1"/>
</dbReference>
<dbReference type="PROSITE" id="PS51257">
    <property type="entry name" value="PROKAR_LIPOPROTEIN"/>
    <property type="match status" value="1"/>
</dbReference>
<dbReference type="EMBL" id="AP023416">
    <property type="protein sequence ID" value="BCK79738.1"/>
    <property type="molecule type" value="Genomic_DNA"/>
</dbReference>
<dbReference type="Proteomes" id="UP000681343">
    <property type="component" value="Plasmid pMM35_01"/>
</dbReference>
<dbReference type="SUPFAM" id="SSF51658">
    <property type="entry name" value="Xylose isomerase-like"/>
    <property type="match status" value="1"/>
</dbReference>
<sequence length="252" mass="28376">MDRRQLYISTVAAGCDEAAARYGLGLEIAEYCTAANLDAPTPEVVSAVAGHRQAADRFTFHAPFNELCPAAIDPLALELSRHRYAQAVQAAQGWGCRKLVVHSGFIPRVYFPVWFVEKSVEFWRDFLTQIPEQMVLCLENVMEPSPQMLVDIVRQVNDPRLRLCLDVGHANAELSLTPVEEWVERCRPWLSHLHLHNNAGGWDLHDPLERGTVPMEEVLELLSEDTSLTYTLETLEAGGNVTWLLEKGFLKL</sequence>
<organism evidence="2 3">
    <name type="scientific">Vescimonas fastidiosa</name>
    <dbReference type="NCBI Taxonomy" id="2714353"/>
    <lineage>
        <taxon>Bacteria</taxon>
        <taxon>Bacillati</taxon>
        <taxon>Bacillota</taxon>
        <taxon>Clostridia</taxon>
        <taxon>Eubacteriales</taxon>
        <taxon>Oscillospiraceae</taxon>
        <taxon>Vescimonas</taxon>
    </lineage>
</organism>
<feature type="domain" description="Xylose isomerase-like TIM barrel" evidence="1">
    <location>
        <begin position="41"/>
        <end position="234"/>
    </location>
</feature>
<geneLocation type="plasmid" evidence="2 3">
    <name>pMM35_01</name>
</geneLocation>
<protein>
    <recommendedName>
        <fullName evidence="1">Xylose isomerase-like TIM barrel domain-containing protein</fullName>
    </recommendedName>
</protein>
<dbReference type="RefSeq" id="WP_212821499.1">
    <property type="nucleotide sequence ID" value="NZ_AP023416.1"/>
</dbReference>
<dbReference type="AlphaFoldDB" id="A0A810PTE7"/>
<dbReference type="KEGG" id="vfa:MM35RIKEN_19300"/>
<dbReference type="InterPro" id="IPR013022">
    <property type="entry name" value="Xyl_isomerase-like_TIM-brl"/>
</dbReference>